<dbReference type="OrthoDB" id="309342at2759"/>
<dbReference type="InParanoid" id="A0A078ATV6"/>
<dbReference type="InterPro" id="IPR023168">
    <property type="entry name" value="GatB_Yqey_C_2"/>
</dbReference>
<keyword evidence="2 7" id="KW-0436">Ligase</keyword>
<evidence type="ECO:0000256" key="3">
    <source>
        <dbReference type="ARBA" id="ARBA00022741"/>
    </source>
</evidence>
<dbReference type="HAMAP" id="MF_00121">
    <property type="entry name" value="GatB"/>
    <property type="match status" value="1"/>
</dbReference>
<dbReference type="GO" id="GO:0016740">
    <property type="term" value="F:transferase activity"/>
    <property type="evidence" value="ECO:0007669"/>
    <property type="project" value="UniProtKB-KW"/>
</dbReference>
<organism evidence="9 10">
    <name type="scientific">Stylonychia lemnae</name>
    <name type="common">Ciliate</name>
    <dbReference type="NCBI Taxonomy" id="5949"/>
    <lineage>
        <taxon>Eukaryota</taxon>
        <taxon>Sar</taxon>
        <taxon>Alveolata</taxon>
        <taxon>Ciliophora</taxon>
        <taxon>Intramacronucleata</taxon>
        <taxon>Spirotrichea</taxon>
        <taxon>Stichotrichia</taxon>
        <taxon>Sporadotrichida</taxon>
        <taxon>Oxytrichidae</taxon>
        <taxon>Stylonychinae</taxon>
        <taxon>Stylonychia</taxon>
    </lineage>
</organism>
<dbReference type="GO" id="GO:0005739">
    <property type="term" value="C:mitochondrion"/>
    <property type="evidence" value="ECO:0007669"/>
    <property type="project" value="UniProtKB-SubCell"/>
</dbReference>
<reference evidence="9 10" key="1">
    <citation type="submission" date="2014-06" db="EMBL/GenBank/DDBJ databases">
        <authorList>
            <person name="Swart Estienne"/>
        </authorList>
    </citation>
    <scope>NUCLEOTIDE SEQUENCE [LARGE SCALE GENOMIC DNA]</scope>
    <source>
        <strain evidence="9 10">130c</strain>
    </source>
</reference>
<dbReference type="GO" id="GO:0070681">
    <property type="term" value="P:glutaminyl-tRNAGln biosynthesis via transamidation"/>
    <property type="evidence" value="ECO:0007669"/>
    <property type="project" value="UniProtKB-UniRule"/>
</dbReference>
<dbReference type="Gene3D" id="1.10.10.410">
    <property type="match status" value="1"/>
</dbReference>
<dbReference type="GO" id="GO:0005524">
    <property type="term" value="F:ATP binding"/>
    <property type="evidence" value="ECO:0007669"/>
    <property type="project" value="UniProtKB-KW"/>
</dbReference>
<dbReference type="InterPro" id="IPR006075">
    <property type="entry name" value="Asn/Gln-tRNA_Trfase_suB/E_cat"/>
</dbReference>
<dbReference type="FunCoup" id="A0A078ATV6">
    <property type="interactions" value="27"/>
</dbReference>
<evidence type="ECO:0000313" key="10">
    <source>
        <dbReference type="Proteomes" id="UP000039865"/>
    </source>
</evidence>
<evidence type="ECO:0000256" key="4">
    <source>
        <dbReference type="ARBA" id="ARBA00022840"/>
    </source>
</evidence>
<dbReference type="PANTHER" id="PTHR11659">
    <property type="entry name" value="GLUTAMYL-TRNA GLN AMIDOTRANSFERASE SUBUNIT B MITOCHONDRIAL AND PROKARYOTIC PET112-RELATED"/>
    <property type="match status" value="1"/>
</dbReference>
<dbReference type="SMART" id="SM00845">
    <property type="entry name" value="GatB_Yqey"/>
    <property type="match status" value="1"/>
</dbReference>
<evidence type="ECO:0000256" key="5">
    <source>
        <dbReference type="ARBA" id="ARBA00022917"/>
    </source>
</evidence>
<dbReference type="InterPro" id="IPR018027">
    <property type="entry name" value="Asn/Gln_amidotransferase"/>
</dbReference>
<dbReference type="EMBL" id="CCKQ01013681">
    <property type="protein sequence ID" value="CDW85381.1"/>
    <property type="molecule type" value="Genomic_DNA"/>
</dbReference>
<dbReference type="EC" id="6.3.5.-" evidence="7"/>
<dbReference type="InterPro" id="IPR003789">
    <property type="entry name" value="Asn/Gln_tRNA_amidoTrase-B-like"/>
</dbReference>
<evidence type="ECO:0000256" key="7">
    <source>
        <dbReference type="HAMAP-Rule" id="MF_03147"/>
    </source>
</evidence>
<dbReference type="Proteomes" id="UP000039865">
    <property type="component" value="Unassembled WGS sequence"/>
</dbReference>
<evidence type="ECO:0000313" key="9">
    <source>
        <dbReference type="EMBL" id="CDW85381.1"/>
    </source>
</evidence>
<comment type="similarity">
    <text evidence="1 7">Belongs to the GatB/GatE family. GatB subfamily.</text>
</comment>
<evidence type="ECO:0000256" key="1">
    <source>
        <dbReference type="ARBA" id="ARBA00005306"/>
    </source>
</evidence>
<evidence type="ECO:0000259" key="8">
    <source>
        <dbReference type="SMART" id="SM00845"/>
    </source>
</evidence>
<dbReference type="NCBIfam" id="TIGR00133">
    <property type="entry name" value="gatB"/>
    <property type="match status" value="1"/>
</dbReference>
<dbReference type="Pfam" id="PF02934">
    <property type="entry name" value="GatB_N"/>
    <property type="match status" value="1"/>
</dbReference>
<comment type="function">
    <text evidence="7">Allows the formation of correctly charged Gln-tRNA(Gln) through the transamidation of misacylated Glu-tRNA(Gln) in the mitochondria. The reaction takes place in the presence of glutamine and ATP through an activated gamma-phospho-Glu-tRNA(Gln).</text>
</comment>
<evidence type="ECO:0000256" key="6">
    <source>
        <dbReference type="ARBA" id="ARBA00047913"/>
    </source>
</evidence>
<dbReference type="InterPro" id="IPR017958">
    <property type="entry name" value="Gln-tRNA_amidoTrfase_suB_CS"/>
</dbReference>
<dbReference type="AlphaFoldDB" id="A0A078ATV6"/>
<dbReference type="NCBIfam" id="NF004012">
    <property type="entry name" value="PRK05477.1-2"/>
    <property type="match status" value="1"/>
</dbReference>
<protein>
    <recommendedName>
        <fullName evidence="7">Glutamyl-tRNA(Gln) amidotransferase subunit B, mitochondrial</fullName>
        <shortName evidence="7">Glu-AdT subunit B</shortName>
        <ecNumber evidence="7">6.3.5.-</ecNumber>
    </recommendedName>
</protein>
<dbReference type="SUPFAM" id="SSF89095">
    <property type="entry name" value="GatB/YqeY motif"/>
    <property type="match status" value="1"/>
</dbReference>
<keyword evidence="7" id="KW-0496">Mitochondrion</keyword>
<dbReference type="InterPro" id="IPR004413">
    <property type="entry name" value="GatB"/>
</dbReference>
<keyword evidence="4 7" id="KW-0067">ATP-binding</keyword>
<proteinExistence type="inferred from homology"/>
<comment type="catalytic activity">
    <reaction evidence="6 7">
        <text>L-glutamyl-tRNA(Gln) + L-glutamine + ATP + H2O = L-glutaminyl-tRNA(Gln) + L-glutamate + ADP + phosphate + H(+)</text>
        <dbReference type="Rhea" id="RHEA:17521"/>
        <dbReference type="Rhea" id="RHEA-COMP:9681"/>
        <dbReference type="Rhea" id="RHEA-COMP:9684"/>
        <dbReference type="ChEBI" id="CHEBI:15377"/>
        <dbReference type="ChEBI" id="CHEBI:15378"/>
        <dbReference type="ChEBI" id="CHEBI:29985"/>
        <dbReference type="ChEBI" id="CHEBI:30616"/>
        <dbReference type="ChEBI" id="CHEBI:43474"/>
        <dbReference type="ChEBI" id="CHEBI:58359"/>
        <dbReference type="ChEBI" id="CHEBI:78520"/>
        <dbReference type="ChEBI" id="CHEBI:78521"/>
        <dbReference type="ChEBI" id="CHEBI:456216"/>
    </reaction>
</comment>
<dbReference type="InterPro" id="IPR017959">
    <property type="entry name" value="Asn/Gln-tRNA_amidoTrfase_suB/E"/>
</dbReference>
<keyword evidence="3 7" id="KW-0547">Nucleotide-binding</keyword>
<dbReference type="Pfam" id="PF02637">
    <property type="entry name" value="GatB_Yqey"/>
    <property type="match status" value="1"/>
</dbReference>
<comment type="subcellular location">
    <subcellularLocation>
        <location evidence="7">Mitochondrion</location>
    </subcellularLocation>
</comment>
<evidence type="ECO:0000256" key="2">
    <source>
        <dbReference type="ARBA" id="ARBA00022598"/>
    </source>
</evidence>
<dbReference type="PROSITE" id="PS01234">
    <property type="entry name" value="GATB"/>
    <property type="match status" value="1"/>
</dbReference>
<keyword evidence="5 7" id="KW-0648">Protein biosynthesis</keyword>
<comment type="subunit">
    <text evidence="7">Subunit of the heterotrimeric GatCAB amidotransferase (AdT) complex, composed of A, B and C subunits.</text>
</comment>
<gene>
    <name evidence="9" type="primary">Contig4913.g5254</name>
    <name evidence="9" type="ORF">STYLEM_14456</name>
</gene>
<dbReference type="GO" id="GO:0032543">
    <property type="term" value="P:mitochondrial translation"/>
    <property type="evidence" value="ECO:0007669"/>
    <property type="project" value="UniProtKB-UniRule"/>
</dbReference>
<name>A0A078ATV6_STYLE</name>
<dbReference type="SUPFAM" id="SSF55931">
    <property type="entry name" value="Glutamine synthetase/guanido kinase"/>
    <property type="match status" value="1"/>
</dbReference>
<dbReference type="GO" id="GO:0030956">
    <property type="term" value="C:glutamyl-tRNA(Gln) amidotransferase complex"/>
    <property type="evidence" value="ECO:0007669"/>
    <property type="project" value="UniProtKB-UniRule"/>
</dbReference>
<keyword evidence="9" id="KW-0808">Transferase</keyword>
<dbReference type="GO" id="GO:0050567">
    <property type="term" value="F:glutaminyl-tRNA synthase (glutamine-hydrolyzing) activity"/>
    <property type="evidence" value="ECO:0007669"/>
    <property type="project" value="UniProtKB-UniRule"/>
</dbReference>
<keyword evidence="10" id="KW-1185">Reference proteome</keyword>
<feature type="domain" description="Asn/Gln amidotransferase" evidence="8">
    <location>
        <begin position="292"/>
        <end position="447"/>
    </location>
</feature>
<dbReference type="InterPro" id="IPR014746">
    <property type="entry name" value="Gln_synth/guanido_kin_cat_dom"/>
</dbReference>
<accession>A0A078ATV6</accession>
<sequence length="450" mass="52330">MTNFVDLALPGMLPVLNEECLDLAIKASLALKGKINHQIKFDRKHYFYSDLPQGYQITQKDHPIMERGKLYYFDRLNQQKSLTIQRIQIEQDSAKSFHDFDNYALIDYNRAGMPLLEIVTEPEIDHPEDGKLVVKEIQELLKALELSEANMEEGQMRCDVNISVRDNERGIQGNRVEVKNVLGAKFVEKAIEYELMRHVEMIEKGQNIVKETRRYDSINDKTISMRSKEQDPDYRFFQDPDLPCIIITPDRIRNVENKIKKTPFERKVEFQKQFNLDIIEVQNVFSSDKLIYIFEKLVDLNGANRLPKDIYNWIFVFVNGQVIKKDLNLFEIIQSNCKDGQYIADLIDLVKTEKLQILNAKDILYRIIDGDGRIPIAIAESLNMIKSDELNYNKIIDKVLEQNKITVDKIKQTGKDGQVMFLVGQTMKAINKKGDPQKIQQIIREKLGLK</sequence>
<dbReference type="PANTHER" id="PTHR11659:SF0">
    <property type="entry name" value="GLUTAMYL-TRNA(GLN) AMIDOTRANSFERASE SUBUNIT B, MITOCHONDRIAL"/>
    <property type="match status" value="1"/>
</dbReference>